<dbReference type="AlphaFoldDB" id="A0A0P1B9E0"/>
<reference evidence="2 3" key="1">
    <citation type="submission" date="2014-09" db="EMBL/GenBank/DDBJ databases">
        <authorList>
            <person name="Magalhaes I.L.F."/>
            <person name="Oliveira U."/>
            <person name="Santos F.R."/>
            <person name="Vidigal T.H.D.A."/>
            <person name="Brescovit A.D."/>
            <person name="Santos A.J."/>
        </authorList>
    </citation>
    <scope>NUCLEOTIDE SEQUENCE [LARGE SCALE GENOMIC DNA]</scope>
</reference>
<protein>
    <submittedName>
        <fullName evidence="2">Uncharacterized protein</fullName>
    </submittedName>
</protein>
<dbReference type="EMBL" id="CCYA01000118">
    <property type="protein sequence ID" value="CEH12022.1"/>
    <property type="molecule type" value="Genomic_DNA"/>
</dbReference>
<keyword evidence="3" id="KW-1185">Reference proteome</keyword>
<feature type="compositionally biased region" description="Basic and acidic residues" evidence="1">
    <location>
        <begin position="249"/>
        <end position="266"/>
    </location>
</feature>
<feature type="compositionally biased region" description="Low complexity" evidence="1">
    <location>
        <begin position="324"/>
        <end position="337"/>
    </location>
</feature>
<evidence type="ECO:0000313" key="3">
    <source>
        <dbReference type="Proteomes" id="UP000054845"/>
    </source>
</evidence>
<name>A0A0P1B9E0_9BASI</name>
<feature type="compositionally biased region" description="Polar residues" evidence="1">
    <location>
        <begin position="154"/>
        <end position="166"/>
    </location>
</feature>
<feature type="compositionally biased region" description="Basic and acidic residues" evidence="1">
    <location>
        <begin position="26"/>
        <end position="39"/>
    </location>
</feature>
<accession>A0A0P1B9E0</accession>
<sequence>MLCTPTQLLHHICPCLASRRRTADDQSHASDADHDDEGRALLSGHGHNSGASRGGATTSGRDRNGVGSGYGSTSASHPAAAVAGGSRGSVSGDAARGDAASAAAADPHLRVKRIDVSKANIDKRREHVLTHLHHLDASTLRSSSTPPAHGRGRQGTTSNSDASSPTDIKPRQSRSHARASSSSTSISSASSPPGTSTSGAVAPPTSALGRRTRRVHTSVSGKVRALHLGLRPESPPGPSFDSNQALGSREMEEQAAEDAKKVERGNAADISGQQTRERGRPMRGRRTSSLDNADVLLKRRLASEHSLQTIHGSSPPDEEVNHGAARPTAAASTTSRTADAHSPRSRLKEAHDRSGPMVEDWDEGPAVKNLNASDLELESGTESEREPPPVAAIGADNKQGRRR</sequence>
<evidence type="ECO:0000313" key="2">
    <source>
        <dbReference type="EMBL" id="CEH12022.1"/>
    </source>
</evidence>
<feature type="compositionally biased region" description="Basic and acidic residues" evidence="1">
    <location>
        <begin position="338"/>
        <end position="354"/>
    </location>
</feature>
<organism evidence="2 3">
    <name type="scientific">Ceraceosorus bombacis</name>
    <dbReference type="NCBI Taxonomy" id="401625"/>
    <lineage>
        <taxon>Eukaryota</taxon>
        <taxon>Fungi</taxon>
        <taxon>Dikarya</taxon>
        <taxon>Basidiomycota</taxon>
        <taxon>Ustilaginomycotina</taxon>
        <taxon>Exobasidiomycetes</taxon>
        <taxon>Ceraceosorales</taxon>
        <taxon>Ceraceosoraceae</taxon>
        <taxon>Ceraceosorus</taxon>
    </lineage>
</organism>
<dbReference type="OrthoDB" id="10358220at2759"/>
<dbReference type="Proteomes" id="UP000054845">
    <property type="component" value="Unassembled WGS sequence"/>
</dbReference>
<feature type="region of interest" description="Disordered" evidence="1">
    <location>
        <begin position="132"/>
        <end position="403"/>
    </location>
</feature>
<feature type="compositionally biased region" description="Low complexity" evidence="1">
    <location>
        <begin position="49"/>
        <end position="59"/>
    </location>
</feature>
<proteinExistence type="predicted"/>
<feature type="compositionally biased region" description="Low complexity" evidence="1">
    <location>
        <begin position="79"/>
        <end position="94"/>
    </location>
</feature>
<feature type="compositionally biased region" description="Low complexity" evidence="1">
    <location>
        <begin position="178"/>
        <end position="198"/>
    </location>
</feature>
<feature type="region of interest" description="Disordered" evidence="1">
    <location>
        <begin position="26"/>
        <end position="94"/>
    </location>
</feature>
<evidence type="ECO:0000256" key="1">
    <source>
        <dbReference type="SAM" id="MobiDB-lite"/>
    </source>
</evidence>